<organism evidence="1 2">
    <name type="scientific">Symbiodinium microadriaticum</name>
    <name type="common">Dinoflagellate</name>
    <name type="synonym">Zooxanthella microadriatica</name>
    <dbReference type="NCBI Taxonomy" id="2951"/>
    <lineage>
        <taxon>Eukaryota</taxon>
        <taxon>Sar</taxon>
        <taxon>Alveolata</taxon>
        <taxon>Dinophyceae</taxon>
        <taxon>Suessiales</taxon>
        <taxon>Symbiodiniaceae</taxon>
        <taxon>Symbiodinium</taxon>
    </lineage>
</organism>
<dbReference type="AlphaFoldDB" id="A0A1Q9EEU7"/>
<name>A0A1Q9EEU7_SYMMI</name>
<proteinExistence type="predicted"/>
<dbReference type="Proteomes" id="UP000186817">
    <property type="component" value="Unassembled WGS sequence"/>
</dbReference>
<accession>A0A1Q9EEU7</accession>
<keyword evidence="2" id="KW-1185">Reference proteome</keyword>
<protein>
    <submittedName>
        <fullName evidence="1">Uncharacterized protein</fullName>
    </submittedName>
</protein>
<gene>
    <name evidence="1" type="ORF">AK812_SmicGene10851</name>
</gene>
<comment type="caution">
    <text evidence="1">The sequence shown here is derived from an EMBL/GenBank/DDBJ whole genome shotgun (WGS) entry which is preliminary data.</text>
</comment>
<evidence type="ECO:0000313" key="1">
    <source>
        <dbReference type="EMBL" id="OLQ05921.1"/>
    </source>
</evidence>
<reference evidence="1 2" key="1">
    <citation type="submission" date="2016-02" db="EMBL/GenBank/DDBJ databases">
        <title>Genome analysis of coral dinoflagellate symbionts highlights evolutionary adaptations to a symbiotic lifestyle.</title>
        <authorList>
            <person name="Aranda M."/>
            <person name="Li Y."/>
            <person name="Liew Y.J."/>
            <person name="Baumgarten S."/>
            <person name="Simakov O."/>
            <person name="Wilson M."/>
            <person name="Piel J."/>
            <person name="Ashoor H."/>
            <person name="Bougouffa S."/>
            <person name="Bajic V.B."/>
            <person name="Ryu T."/>
            <person name="Ravasi T."/>
            <person name="Bayer T."/>
            <person name="Micklem G."/>
            <person name="Kim H."/>
            <person name="Bhak J."/>
            <person name="Lajeunesse T.C."/>
            <person name="Voolstra C.R."/>
        </authorList>
    </citation>
    <scope>NUCLEOTIDE SEQUENCE [LARGE SCALE GENOMIC DNA]</scope>
    <source>
        <strain evidence="1 2">CCMP2467</strain>
    </source>
</reference>
<evidence type="ECO:0000313" key="2">
    <source>
        <dbReference type="Proteomes" id="UP000186817"/>
    </source>
</evidence>
<dbReference type="EMBL" id="LSRX01000172">
    <property type="protein sequence ID" value="OLQ05921.1"/>
    <property type="molecule type" value="Genomic_DNA"/>
</dbReference>
<sequence length="76" mass="8381">MKEVLIWTDAASPSLGKLSFVDFRPPCTTSQPRSCEAQRGFELAAYPIAATQRDYAICHTRTIVVHARSSARSLVV</sequence>